<comment type="caution">
    <text evidence="1">The sequence shown here is derived from an EMBL/GenBank/DDBJ whole genome shotgun (WGS) entry which is preliminary data.</text>
</comment>
<keyword evidence="2" id="KW-1185">Reference proteome</keyword>
<dbReference type="EMBL" id="CAJNJA010041252">
    <property type="protein sequence ID" value="CAE7773186.1"/>
    <property type="molecule type" value="Genomic_DNA"/>
</dbReference>
<name>A0A812Y9N8_9DINO</name>
<organism evidence="1 2">
    <name type="scientific">Symbiodinium necroappetens</name>
    <dbReference type="NCBI Taxonomy" id="1628268"/>
    <lineage>
        <taxon>Eukaryota</taxon>
        <taxon>Sar</taxon>
        <taxon>Alveolata</taxon>
        <taxon>Dinophyceae</taxon>
        <taxon>Suessiales</taxon>
        <taxon>Symbiodiniaceae</taxon>
        <taxon>Symbiodinium</taxon>
    </lineage>
</organism>
<sequence>MALEALEPKRDWEEFRAWMDLQPRTPRRREGEILPYRHTLAIAGLSVAAGTSEDVKPASISLHESALYKHPVPVVLPALEQTRQKWERDRVCQSVKYGGSYQPSTSKARFTVDLPFGSQNRKYCFDAKVDPTKSVLASQIAKEQQQAQEEERKMTRRNSLMKMMGGTPGVQEAPDPAKRHRIVEKLIGRNKFQQETLEKIWEELEQAPAVPSGRAIALKMMYKIKAASGCPSSLEAPIFNWMRSKFKQAVKANPSIEPVNKEGFLEFCKFSGLLLEYETHEEERRQSYQAIPEELVLEND</sequence>
<dbReference type="Proteomes" id="UP000601435">
    <property type="component" value="Unassembled WGS sequence"/>
</dbReference>
<proteinExistence type="predicted"/>
<accession>A0A812Y9N8</accession>
<dbReference type="OrthoDB" id="412390at2759"/>
<reference evidence="1" key="1">
    <citation type="submission" date="2021-02" db="EMBL/GenBank/DDBJ databases">
        <authorList>
            <person name="Dougan E. K."/>
            <person name="Rhodes N."/>
            <person name="Thang M."/>
            <person name="Chan C."/>
        </authorList>
    </citation>
    <scope>NUCLEOTIDE SEQUENCE</scope>
</reference>
<gene>
    <name evidence="1" type="ORF">SNEC2469_LOCUS22596</name>
</gene>
<protein>
    <submittedName>
        <fullName evidence="1">Uncharacterized protein</fullName>
    </submittedName>
</protein>
<evidence type="ECO:0000313" key="2">
    <source>
        <dbReference type="Proteomes" id="UP000601435"/>
    </source>
</evidence>
<dbReference type="AlphaFoldDB" id="A0A812Y9N8"/>
<evidence type="ECO:0000313" key="1">
    <source>
        <dbReference type="EMBL" id="CAE7773186.1"/>
    </source>
</evidence>